<proteinExistence type="predicted"/>
<feature type="domain" description="RRM" evidence="5">
    <location>
        <begin position="81"/>
        <end position="161"/>
    </location>
</feature>
<dbReference type="STRING" id="5486.A0A367YRE8"/>
<feature type="compositionally biased region" description="Low complexity" evidence="4">
    <location>
        <begin position="33"/>
        <end position="54"/>
    </location>
</feature>
<dbReference type="SMART" id="SM00360">
    <property type="entry name" value="RRM"/>
    <property type="match status" value="3"/>
</dbReference>
<evidence type="ECO:0000313" key="7">
    <source>
        <dbReference type="Proteomes" id="UP000253472"/>
    </source>
</evidence>
<dbReference type="InterPro" id="IPR050825">
    <property type="entry name" value="RBM42_RBP45_47-like"/>
</dbReference>
<keyword evidence="1" id="KW-0677">Repeat</keyword>
<evidence type="ECO:0000256" key="1">
    <source>
        <dbReference type="ARBA" id="ARBA00022737"/>
    </source>
</evidence>
<keyword evidence="2 3" id="KW-0694">RNA-binding</keyword>
<evidence type="ECO:0000256" key="2">
    <source>
        <dbReference type="ARBA" id="ARBA00022884"/>
    </source>
</evidence>
<dbReference type="InterPro" id="IPR000504">
    <property type="entry name" value="RRM_dom"/>
</dbReference>
<dbReference type="PANTHER" id="PTHR47640:SF10">
    <property type="entry name" value="TRNA SELENOCYSTEINE 1-ASSOCIATED PROTEIN 1-RELATED"/>
    <property type="match status" value="1"/>
</dbReference>
<evidence type="ECO:0000256" key="4">
    <source>
        <dbReference type="SAM" id="MobiDB-lite"/>
    </source>
</evidence>
<dbReference type="SUPFAM" id="SSF54928">
    <property type="entry name" value="RNA-binding domain, RBD"/>
    <property type="match status" value="3"/>
</dbReference>
<dbReference type="Gene3D" id="3.30.70.330">
    <property type="match status" value="3"/>
</dbReference>
<feature type="domain" description="RRM" evidence="5">
    <location>
        <begin position="293"/>
        <end position="365"/>
    </location>
</feature>
<dbReference type="EMBL" id="QLNQ01000001">
    <property type="protein sequence ID" value="RCK67571.1"/>
    <property type="molecule type" value="Genomic_DNA"/>
</dbReference>
<dbReference type="Proteomes" id="UP000253472">
    <property type="component" value="Unassembled WGS sequence"/>
</dbReference>
<feature type="compositionally biased region" description="Low complexity" evidence="4">
    <location>
        <begin position="12"/>
        <end position="24"/>
    </location>
</feature>
<dbReference type="PROSITE" id="PS50102">
    <property type="entry name" value="RRM"/>
    <property type="match status" value="3"/>
</dbReference>
<keyword evidence="7" id="KW-1185">Reference proteome</keyword>
<evidence type="ECO:0000259" key="5">
    <source>
        <dbReference type="PROSITE" id="PS50102"/>
    </source>
</evidence>
<sequence>MSSYQGSGGYRSRGYSSGYQPRGRGSSRGGYGSYNNNGYRGRPQSSSSASSHSAGYGGGGSYRARQNLYQQHSVNPRQNELQLWMGDLDPNWTEEWITALWTKLVSRPQQVKLMRDKLNPLRASYCFVTFRDQESVDLAIQRNGQKVPDSDRIFKLNHSGKHTTTRQDHHGASTPDYSMFIGDLAPEVSDATLFSKFNMKYPNQIKQAKVIVDLSTKKSKGFGFVKFLSPDVMNKALKEMQGYTIGSKAIRVGLAAGSGSDASSQPITKFDYHKIHLQQQQPPLNQFTDPNNTSLTIKGLSSRVTESELEQHFITFGDLVYCQVSNDFQTGYVKFYLRSAAETAFLNLHGYIINDCRLQISWGSSILIEGGDTNYAPNILREVYDRAKRAPALYVSASYPHQRFDKLLDKEIARLSHRVSGNTPLLASQIDELHLNHKKRRESLLDEALY</sequence>
<evidence type="ECO:0000313" key="6">
    <source>
        <dbReference type="EMBL" id="RCK67571.1"/>
    </source>
</evidence>
<organism evidence="6 7">
    <name type="scientific">Candida viswanathii</name>
    <dbReference type="NCBI Taxonomy" id="5486"/>
    <lineage>
        <taxon>Eukaryota</taxon>
        <taxon>Fungi</taxon>
        <taxon>Dikarya</taxon>
        <taxon>Ascomycota</taxon>
        <taxon>Saccharomycotina</taxon>
        <taxon>Pichiomycetes</taxon>
        <taxon>Debaryomycetaceae</taxon>
        <taxon>Candida/Lodderomyces clade</taxon>
        <taxon>Candida</taxon>
    </lineage>
</organism>
<dbReference type="Pfam" id="PF00076">
    <property type="entry name" value="RRM_1"/>
    <property type="match status" value="3"/>
</dbReference>
<dbReference type="GO" id="GO:0005829">
    <property type="term" value="C:cytosol"/>
    <property type="evidence" value="ECO:0007669"/>
    <property type="project" value="TreeGrafter"/>
</dbReference>
<comment type="caution">
    <text evidence="6">The sequence shown here is derived from an EMBL/GenBank/DDBJ whole genome shotgun (WGS) entry which is preliminary data.</text>
</comment>
<dbReference type="PANTHER" id="PTHR47640">
    <property type="entry name" value="TRNA SELENOCYSTEINE 1-ASSOCIATED PROTEIN 1-RELATED-RELATED"/>
    <property type="match status" value="1"/>
</dbReference>
<dbReference type="InterPro" id="IPR035979">
    <property type="entry name" value="RBD_domain_sf"/>
</dbReference>
<feature type="domain" description="RRM" evidence="5">
    <location>
        <begin position="177"/>
        <end position="257"/>
    </location>
</feature>
<dbReference type="OrthoDB" id="446113at2759"/>
<feature type="compositionally biased region" description="Gly residues" evidence="4">
    <location>
        <begin position="1"/>
        <end position="11"/>
    </location>
</feature>
<protein>
    <submittedName>
        <fullName evidence="6">Putative RNA-binding protein C23E6.01c</fullName>
    </submittedName>
</protein>
<name>A0A367YRE8_9ASCO</name>
<feature type="region of interest" description="Disordered" evidence="4">
    <location>
        <begin position="1"/>
        <end position="59"/>
    </location>
</feature>
<dbReference type="GO" id="GO:0003729">
    <property type="term" value="F:mRNA binding"/>
    <property type="evidence" value="ECO:0007669"/>
    <property type="project" value="InterPro"/>
</dbReference>
<dbReference type="AlphaFoldDB" id="A0A367YRE8"/>
<reference evidence="6 7" key="1">
    <citation type="submission" date="2018-06" db="EMBL/GenBank/DDBJ databases">
        <title>Whole genome sequencing of Candida tropicalis (genome annotated by CSBL at Korea University).</title>
        <authorList>
            <person name="Ahn J."/>
        </authorList>
    </citation>
    <scope>NUCLEOTIDE SEQUENCE [LARGE SCALE GENOMIC DNA]</scope>
    <source>
        <strain evidence="6 7">ATCC 20962</strain>
    </source>
</reference>
<dbReference type="InterPro" id="IPR012677">
    <property type="entry name" value="Nucleotide-bd_a/b_plait_sf"/>
</dbReference>
<gene>
    <name evidence="6" type="ORF">Cantr_02800</name>
</gene>
<evidence type="ECO:0000256" key="3">
    <source>
        <dbReference type="PROSITE-ProRule" id="PRU00176"/>
    </source>
</evidence>
<accession>A0A367YRE8</accession>